<dbReference type="InterPro" id="IPR036291">
    <property type="entry name" value="NAD(P)-bd_dom_sf"/>
</dbReference>
<dbReference type="AlphaFoldDB" id="A0A382Z3E8"/>
<dbReference type="SUPFAM" id="SSF51735">
    <property type="entry name" value="NAD(P)-binding Rossmann-fold domains"/>
    <property type="match status" value="1"/>
</dbReference>
<dbReference type="PANTHER" id="PTHR42879">
    <property type="entry name" value="3-OXOACYL-(ACYL-CARRIER-PROTEIN) REDUCTASE"/>
    <property type="match status" value="1"/>
</dbReference>
<dbReference type="Pfam" id="PF00106">
    <property type="entry name" value="adh_short"/>
    <property type="match status" value="1"/>
</dbReference>
<dbReference type="EMBL" id="UINC01180495">
    <property type="protein sequence ID" value="SVD89719.1"/>
    <property type="molecule type" value="Genomic_DNA"/>
</dbReference>
<feature type="non-terminal residue" evidence="2">
    <location>
        <position position="108"/>
    </location>
</feature>
<dbReference type="InterPro" id="IPR050259">
    <property type="entry name" value="SDR"/>
</dbReference>
<dbReference type="PANTHER" id="PTHR42879:SF2">
    <property type="entry name" value="3-OXOACYL-[ACYL-CARRIER-PROTEIN] REDUCTASE FABG"/>
    <property type="match status" value="1"/>
</dbReference>
<dbReference type="Gene3D" id="3.40.50.720">
    <property type="entry name" value="NAD(P)-binding Rossmann-like Domain"/>
    <property type="match status" value="1"/>
</dbReference>
<evidence type="ECO:0000256" key="1">
    <source>
        <dbReference type="ARBA" id="ARBA00006484"/>
    </source>
</evidence>
<dbReference type="PRINTS" id="PR00081">
    <property type="entry name" value="GDHRDH"/>
</dbReference>
<name>A0A382Z3E8_9ZZZZ</name>
<protein>
    <recommendedName>
        <fullName evidence="3">Ketoreductase (KR) domain-containing protein</fullName>
    </recommendedName>
</protein>
<comment type="similarity">
    <text evidence="1">Belongs to the short-chain dehydrogenases/reductases (SDR) family.</text>
</comment>
<dbReference type="InterPro" id="IPR002347">
    <property type="entry name" value="SDR_fam"/>
</dbReference>
<proteinExistence type="inferred from homology"/>
<gene>
    <name evidence="2" type="ORF">METZ01_LOCUS442573</name>
</gene>
<sequence length="108" mass="11076">MEHLSGLVDFTGKVVLVTGASRGIGRAIALVFARAGAKVALASRSTAKLEEVAGEVCAVGGEALVVSVDVAVEAEVNQAIETVVAEWGRVDVLVNNAGITKDGLLMRM</sequence>
<organism evidence="2">
    <name type="scientific">marine metagenome</name>
    <dbReference type="NCBI Taxonomy" id="408172"/>
    <lineage>
        <taxon>unclassified sequences</taxon>
        <taxon>metagenomes</taxon>
        <taxon>ecological metagenomes</taxon>
    </lineage>
</organism>
<evidence type="ECO:0008006" key="3">
    <source>
        <dbReference type="Google" id="ProtNLM"/>
    </source>
</evidence>
<evidence type="ECO:0000313" key="2">
    <source>
        <dbReference type="EMBL" id="SVD89719.1"/>
    </source>
</evidence>
<reference evidence="2" key="1">
    <citation type="submission" date="2018-05" db="EMBL/GenBank/DDBJ databases">
        <authorList>
            <person name="Lanie J.A."/>
            <person name="Ng W.-L."/>
            <person name="Kazmierczak K.M."/>
            <person name="Andrzejewski T.M."/>
            <person name="Davidsen T.M."/>
            <person name="Wayne K.J."/>
            <person name="Tettelin H."/>
            <person name="Glass J.I."/>
            <person name="Rusch D."/>
            <person name="Podicherti R."/>
            <person name="Tsui H.-C.T."/>
            <person name="Winkler M.E."/>
        </authorList>
    </citation>
    <scope>NUCLEOTIDE SEQUENCE</scope>
</reference>
<accession>A0A382Z3E8</accession>